<keyword evidence="1" id="KW-1185">Reference proteome</keyword>
<evidence type="ECO:0000313" key="2">
    <source>
        <dbReference type="WBParaSite" id="nRc.2.0.1.t32400-RA"/>
    </source>
</evidence>
<protein>
    <submittedName>
        <fullName evidence="2">Uncharacterized protein</fullName>
    </submittedName>
</protein>
<dbReference type="Proteomes" id="UP000887565">
    <property type="component" value="Unplaced"/>
</dbReference>
<name>A0A915K2G9_ROMCU</name>
<reference evidence="2" key="1">
    <citation type="submission" date="2022-11" db="UniProtKB">
        <authorList>
            <consortium name="WormBaseParasite"/>
        </authorList>
    </citation>
    <scope>IDENTIFICATION</scope>
</reference>
<sequence length="158" mass="17360">MASTGVAEMGGTCACIVMSNTELLNIDKGALLFLSNQFRTAFKATCVASTMGHKLQINKLFSSPPPPPSKLSLAAFTIASISSLVMSPWNMLIRSFNLALNDDRILYSRINFQFKRKINNFLSEKPETLKIVPERMITKPTKQTSASVALSEVDSIIE</sequence>
<evidence type="ECO:0000313" key="1">
    <source>
        <dbReference type="Proteomes" id="UP000887565"/>
    </source>
</evidence>
<dbReference type="WBParaSite" id="nRc.2.0.1.t32400-RA">
    <property type="protein sequence ID" value="nRc.2.0.1.t32400-RA"/>
    <property type="gene ID" value="nRc.2.0.1.g32400"/>
</dbReference>
<dbReference type="AlphaFoldDB" id="A0A915K2G9"/>
<proteinExistence type="predicted"/>
<organism evidence="1 2">
    <name type="scientific">Romanomermis culicivorax</name>
    <name type="common">Nematode worm</name>
    <dbReference type="NCBI Taxonomy" id="13658"/>
    <lineage>
        <taxon>Eukaryota</taxon>
        <taxon>Metazoa</taxon>
        <taxon>Ecdysozoa</taxon>
        <taxon>Nematoda</taxon>
        <taxon>Enoplea</taxon>
        <taxon>Dorylaimia</taxon>
        <taxon>Mermithida</taxon>
        <taxon>Mermithoidea</taxon>
        <taxon>Mermithidae</taxon>
        <taxon>Romanomermis</taxon>
    </lineage>
</organism>
<accession>A0A915K2G9</accession>